<dbReference type="KEGG" id="tva:4731107"/>
<dbReference type="AlphaFoldDB" id="A2HA55"/>
<dbReference type="Proteomes" id="UP000001542">
    <property type="component" value="Unassembled WGS sequence"/>
</dbReference>
<sequence>MLQSTQYFNLPHVDAHPKCKRLTAQSQRDYEKIQKRIVNMGSKVDFVNSYVDKFFGTHVNIEILTSIAKIVEQKYHVPLDRLAKRNRKAMLCWYAEN</sequence>
<dbReference type="VEuPathDB" id="TrichDB:TVAGG3_0618880"/>
<organism evidence="1 2">
    <name type="scientific">Trichomonas vaginalis (strain ATCC PRA-98 / G3)</name>
    <dbReference type="NCBI Taxonomy" id="412133"/>
    <lineage>
        <taxon>Eukaryota</taxon>
        <taxon>Metamonada</taxon>
        <taxon>Parabasalia</taxon>
        <taxon>Trichomonadida</taxon>
        <taxon>Trichomonadidae</taxon>
        <taxon>Trichomonas</taxon>
    </lineage>
</organism>
<dbReference type="OrthoDB" id="10668315at2759"/>
<evidence type="ECO:0000313" key="1">
    <source>
        <dbReference type="EMBL" id="EAX73712.1"/>
    </source>
</evidence>
<dbReference type="EMBL" id="DS129581">
    <property type="protein sequence ID" value="EAX73712.1"/>
    <property type="molecule type" value="Genomic_DNA"/>
</dbReference>
<dbReference type="InParanoid" id="A2HA55"/>
<keyword evidence="2" id="KW-1185">Reference proteome</keyword>
<reference evidence="1" key="2">
    <citation type="journal article" date="2007" name="Science">
        <title>Draft genome sequence of the sexually transmitted pathogen Trichomonas vaginalis.</title>
        <authorList>
            <person name="Carlton J.M."/>
            <person name="Hirt R.P."/>
            <person name="Silva J.C."/>
            <person name="Delcher A.L."/>
            <person name="Schatz M."/>
            <person name="Zhao Q."/>
            <person name="Wortman J.R."/>
            <person name="Bidwell S.L."/>
            <person name="Alsmark U.C.M."/>
            <person name="Besteiro S."/>
            <person name="Sicheritz-Ponten T."/>
            <person name="Noel C.J."/>
            <person name="Dacks J.B."/>
            <person name="Foster P.G."/>
            <person name="Simillion C."/>
            <person name="Van de Peer Y."/>
            <person name="Miranda-Saavedra D."/>
            <person name="Barton G.J."/>
            <person name="Westrop G.D."/>
            <person name="Mueller S."/>
            <person name="Dessi D."/>
            <person name="Fiori P.L."/>
            <person name="Ren Q."/>
            <person name="Paulsen I."/>
            <person name="Zhang H."/>
            <person name="Bastida-Corcuera F.D."/>
            <person name="Simoes-Barbosa A."/>
            <person name="Brown M.T."/>
            <person name="Hayes R.D."/>
            <person name="Mukherjee M."/>
            <person name="Okumura C.Y."/>
            <person name="Schneider R."/>
            <person name="Smith A.J."/>
            <person name="Vanacova S."/>
            <person name="Villalvazo M."/>
            <person name="Haas B.J."/>
            <person name="Pertea M."/>
            <person name="Feldblyum T.V."/>
            <person name="Utterback T.R."/>
            <person name="Shu C.L."/>
            <person name="Osoegawa K."/>
            <person name="de Jong P.J."/>
            <person name="Hrdy I."/>
            <person name="Horvathova L."/>
            <person name="Zubacova Z."/>
            <person name="Dolezal P."/>
            <person name="Malik S.B."/>
            <person name="Logsdon J.M. Jr."/>
            <person name="Henze K."/>
            <person name="Gupta A."/>
            <person name="Wang C.C."/>
            <person name="Dunne R.L."/>
            <person name="Upcroft J.A."/>
            <person name="Upcroft P."/>
            <person name="White O."/>
            <person name="Salzberg S.L."/>
            <person name="Tang P."/>
            <person name="Chiu C.-H."/>
            <person name="Lee Y.-S."/>
            <person name="Embley T.M."/>
            <person name="Coombs G.H."/>
            <person name="Mottram J.C."/>
            <person name="Tachezy J."/>
            <person name="Fraser-Liggett C.M."/>
            <person name="Johnson P.J."/>
        </authorList>
    </citation>
    <scope>NUCLEOTIDE SEQUENCE [LARGE SCALE GENOMIC DNA]</scope>
    <source>
        <strain evidence="1">G3</strain>
    </source>
</reference>
<dbReference type="VEuPathDB" id="TrichDB:TVAG_332230"/>
<reference evidence="1" key="1">
    <citation type="submission" date="2006-10" db="EMBL/GenBank/DDBJ databases">
        <authorList>
            <person name="Amadeo P."/>
            <person name="Zhao Q."/>
            <person name="Wortman J."/>
            <person name="Fraser-Liggett C."/>
            <person name="Carlton J."/>
        </authorList>
    </citation>
    <scope>NUCLEOTIDE SEQUENCE</scope>
    <source>
        <strain evidence="1">G3</strain>
    </source>
</reference>
<name>A2HA55_TRIV3</name>
<evidence type="ECO:0000313" key="2">
    <source>
        <dbReference type="Proteomes" id="UP000001542"/>
    </source>
</evidence>
<gene>
    <name evidence="1" type="ORF">TVAG_332230</name>
</gene>
<dbReference type="RefSeq" id="XP_001286642.1">
    <property type="nucleotide sequence ID" value="XM_001286641.1"/>
</dbReference>
<proteinExistence type="predicted"/>
<protein>
    <submittedName>
        <fullName evidence="1">Uncharacterized protein</fullName>
    </submittedName>
</protein>
<accession>A2HA55</accession>